<evidence type="ECO:0000313" key="3">
    <source>
        <dbReference type="Proteomes" id="UP000509626"/>
    </source>
</evidence>
<protein>
    <submittedName>
        <fullName evidence="2">Uncharacterized protein</fullName>
    </submittedName>
</protein>
<sequence>MQRDFINALHRRFRNLIRRRLPFQVTERHKVGLLALISLLTHEFEMFAVFGLLSSNLLFFYTIYLFAGKVLHILPAVIPTSSLQAILAGTSLAFSALFGGIHPSAPHIENLSQLEVLFPTIMVSIVVIDTYFVHFRQDDAYPHQYGLHLVAMLKRRPIADVKHEYAVAEHALRGTVSWWWEVIETLLFRGVVPLTIITPFLIVGVFLPVIGFYYPLPELALLGGVLVGPYIASRFRAVDSSDGIIAAIDSESVIVEIVSSPRIHNFKGYFALAAVLANFIYPALMVLAATSVLIGTFSLIGGTSVLQLLTLSVAGVLVVFGIYGAWFWRIELCRLPAFVTAWEQTHGLSEEGFDANAARHLKTRPRWGMLPASVYLLIFPFIAWLSQLASTSAESYAVLLVYAIFWVGGGLFLFWSLRWTQTHPPQSPYSESRTIMVNCIIQSAGVAVFFTAVTWQVDGLTLALHIGGVIFILPLCCAILLYFEDASMWIRRQFDYEPEFVLASTLLVNLGALTLAWWESAGQVFLIGLFTSSLLLGILLVVQWRWRKVKARHMPEETVRGKKQ</sequence>
<feature type="transmembrane region" description="Helical" evidence="1">
    <location>
        <begin position="369"/>
        <end position="389"/>
    </location>
</feature>
<dbReference type="AlphaFoldDB" id="A0A7D5QCF9"/>
<evidence type="ECO:0000256" key="1">
    <source>
        <dbReference type="SAM" id="Phobius"/>
    </source>
</evidence>
<dbReference type="RefSeq" id="WP_179269903.1">
    <property type="nucleotide sequence ID" value="NZ_CP058579.1"/>
</dbReference>
<proteinExistence type="predicted"/>
<gene>
    <name evidence="2" type="ORF">HUG12_16905</name>
</gene>
<accession>A0A7D5QCF9</accession>
<feature type="transmembrane region" description="Helical" evidence="1">
    <location>
        <begin position="306"/>
        <end position="328"/>
    </location>
</feature>
<feature type="transmembrane region" description="Helical" evidence="1">
    <location>
        <begin position="524"/>
        <end position="544"/>
    </location>
</feature>
<reference evidence="2 3" key="1">
    <citation type="submission" date="2020-06" db="EMBL/GenBank/DDBJ databases">
        <title>NJ-3-1, isolated from saline soil.</title>
        <authorList>
            <person name="Cui H.L."/>
            <person name="Shi X."/>
        </authorList>
    </citation>
    <scope>NUCLEOTIDE SEQUENCE [LARGE SCALE GENOMIC DNA]</scope>
    <source>
        <strain evidence="2 3">NJ-3-1</strain>
    </source>
</reference>
<keyword evidence="1" id="KW-0472">Membrane</keyword>
<feature type="transmembrane region" description="Helical" evidence="1">
    <location>
        <begin position="499"/>
        <end position="518"/>
    </location>
</feature>
<feature type="transmembrane region" description="Helical" evidence="1">
    <location>
        <begin position="435"/>
        <end position="456"/>
    </location>
</feature>
<feature type="transmembrane region" description="Helical" evidence="1">
    <location>
        <begin position="395"/>
        <end position="415"/>
    </location>
</feature>
<keyword evidence="3" id="KW-1185">Reference proteome</keyword>
<feature type="transmembrane region" description="Helical" evidence="1">
    <location>
        <begin position="73"/>
        <end position="96"/>
    </location>
</feature>
<feature type="transmembrane region" description="Helical" evidence="1">
    <location>
        <begin position="186"/>
        <end position="206"/>
    </location>
</feature>
<organism evidence="2 3">
    <name type="scientific">Halorarum salinum</name>
    <dbReference type="NCBI Taxonomy" id="2743089"/>
    <lineage>
        <taxon>Archaea</taxon>
        <taxon>Methanobacteriati</taxon>
        <taxon>Methanobacteriota</taxon>
        <taxon>Stenosarchaea group</taxon>
        <taxon>Halobacteria</taxon>
        <taxon>Halobacteriales</taxon>
        <taxon>Haloferacaceae</taxon>
        <taxon>Halorarum</taxon>
    </lineage>
</organism>
<dbReference type="Proteomes" id="UP000509626">
    <property type="component" value="Chromosome"/>
</dbReference>
<dbReference type="KEGG" id="halu:HUG12_16905"/>
<keyword evidence="1" id="KW-1133">Transmembrane helix</keyword>
<dbReference type="EMBL" id="CP058579">
    <property type="protein sequence ID" value="QLG63318.1"/>
    <property type="molecule type" value="Genomic_DNA"/>
</dbReference>
<feature type="transmembrane region" description="Helical" evidence="1">
    <location>
        <begin position="462"/>
        <end position="483"/>
    </location>
</feature>
<keyword evidence="1" id="KW-0812">Transmembrane</keyword>
<feature type="transmembrane region" description="Helical" evidence="1">
    <location>
        <begin position="46"/>
        <end position="66"/>
    </location>
</feature>
<feature type="transmembrane region" description="Helical" evidence="1">
    <location>
        <begin position="269"/>
        <end position="300"/>
    </location>
</feature>
<evidence type="ECO:0000313" key="2">
    <source>
        <dbReference type="EMBL" id="QLG63318.1"/>
    </source>
</evidence>
<feature type="transmembrane region" description="Helical" evidence="1">
    <location>
        <begin position="212"/>
        <end position="232"/>
    </location>
</feature>
<dbReference type="GeneID" id="56039174"/>
<name>A0A7D5QCF9_9EURY</name>
<feature type="transmembrane region" description="Helical" evidence="1">
    <location>
        <begin position="116"/>
        <end position="135"/>
    </location>
</feature>